<evidence type="ECO:0000313" key="2">
    <source>
        <dbReference type="EMBL" id="QDV38278.1"/>
    </source>
</evidence>
<dbReference type="EMBL" id="CP036426">
    <property type="protein sequence ID" value="QDV38278.1"/>
    <property type="molecule type" value="Genomic_DNA"/>
</dbReference>
<proteinExistence type="predicted"/>
<dbReference type="Proteomes" id="UP000317835">
    <property type="component" value="Chromosome"/>
</dbReference>
<protein>
    <submittedName>
        <fullName evidence="2">Uncharacterized protein</fullName>
    </submittedName>
</protein>
<feature type="region of interest" description="Disordered" evidence="1">
    <location>
        <begin position="28"/>
        <end position="51"/>
    </location>
</feature>
<feature type="region of interest" description="Disordered" evidence="1">
    <location>
        <begin position="169"/>
        <end position="209"/>
    </location>
</feature>
<accession>A0A518HBN8</accession>
<dbReference type="OrthoDB" id="9921593at2"/>
<reference evidence="2 3" key="1">
    <citation type="submission" date="2019-02" db="EMBL/GenBank/DDBJ databases">
        <title>Deep-cultivation of Planctomycetes and their phenomic and genomic characterization uncovers novel biology.</title>
        <authorList>
            <person name="Wiegand S."/>
            <person name="Jogler M."/>
            <person name="Boedeker C."/>
            <person name="Pinto D."/>
            <person name="Vollmers J."/>
            <person name="Rivas-Marin E."/>
            <person name="Kohn T."/>
            <person name="Peeters S.H."/>
            <person name="Heuer A."/>
            <person name="Rast P."/>
            <person name="Oberbeckmann S."/>
            <person name="Bunk B."/>
            <person name="Jeske O."/>
            <person name="Meyerdierks A."/>
            <person name="Storesund J.E."/>
            <person name="Kallscheuer N."/>
            <person name="Luecker S."/>
            <person name="Lage O.M."/>
            <person name="Pohl T."/>
            <person name="Merkel B.J."/>
            <person name="Hornburger P."/>
            <person name="Mueller R.-W."/>
            <person name="Bruemmer F."/>
            <person name="Labrenz M."/>
            <person name="Spormann A.M."/>
            <person name="Op den Camp H."/>
            <person name="Overmann J."/>
            <person name="Amann R."/>
            <person name="Jetten M.S.M."/>
            <person name="Mascher T."/>
            <person name="Medema M.H."/>
            <person name="Devos D.P."/>
            <person name="Kaster A.-K."/>
            <person name="Ovreas L."/>
            <person name="Rohde M."/>
            <person name="Galperin M.Y."/>
            <person name="Jogler C."/>
        </authorList>
    </citation>
    <scope>NUCLEOTIDE SEQUENCE [LARGE SCALE GENOMIC DNA]</scope>
    <source>
        <strain evidence="2 3">ElP</strain>
    </source>
</reference>
<gene>
    <name evidence="2" type="ORF">ElP_62290</name>
</gene>
<name>A0A518HBN8_9BACT</name>
<dbReference type="KEGG" id="tpla:ElP_62290"/>
<evidence type="ECO:0000256" key="1">
    <source>
        <dbReference type="SAM" id="MobiDB-lite"/>
    </source>
</evidence>
<keyword evidence="3" id="KW-1185">Reference proteome</keyword>
<evidence type="ECO:0000313" key="3">
    <source>
        <dbReference type="Proteomes" id="UP000317835"/>
    </source>
</evidence>
<feature type="compositionally biased region" description="Gly residues" evidence="1">
    <location>
        <begin position="198"/>
        <end position="209"/>
    </location>
</feature>
<organism evidence="2 3">
    <name type="scientific">Tautonia plasticadhaerens</name>
    <dbReference type="NCBI Taxonomy" id="2527974"/>
    <lineage>
        <taxon>Bacteria</taxon>
        <taxon>Pseudomonadati</taxon>
        <taxon>Planctomycetota</taxon>
        <taxon>Planctomycetia</taxon>
        <taxon>Isosphaerales</taxon>
        <taxon>Isosphaeraceae</taxon>
        <taxon>Tautonia</taxon>
    </lineage>
</organism>
<sequence length="250" mass="25758">MCVSDREVYDTIVSALAATRSFGAVLIDEPGRGPGGPSASPRAVVSPGPWTDDLTDDPEIALRRVSYRVTISVRGDDPRARSCQADRLSRAVSALLEGADFGGGCIPALSRIYRGESQASAGGGKATCELVGSFSYFLPESSGFASDLPGVPPIEEPAFVDESNVSNRRRSIPAAGDGPAPEVRGVPGTRARLTSNRGPGGSTTVGILGGGAFRPPTIADPAAADDSIYFSSTSGRLVYKDGAGSVHPLY</sequence>
<dbReference type="AlphaFoldDB" id="A0A518HBN8"/>
<dbReference type="RefSeq" id="WP_145276646.1">
    <property type="nucleotide sequence ID" value="NZ_CP036426.1"/>
</dbReference>